<sequence>MIAWANYDTGNHRIPCPACGRGERDKALGLTIEVDGKGVAHCFRCNFTESYRPEHGTRQQMPVAPRIKAVTTQRHETLSDYGHEHWSACKPLSGVAVAYLEARRCYIPPADGDLRFHPALKHPTGYTGPALVGLITDAVTRQPLSLHRTWIQADGDKAKVDPPRLLLGGHRKQGGVIRLWPDEAVTTGLGIAEGIETALSLAWAYAPVWACIDAGNLAGFPVLSGIEALTIGADNDAAGHAAAQACAARWVAADAEVFITRQAENDLNDAIKGAA</sequence>
<dbReference type="AlphaFoldDB" id="A0AA92EB57"/>
<organism evidence="3 4">
    <name type="scientific">Ralstonia solanacearum</name>
    <name type="common">Pseudomonas solanacearum</name>
    <dbReference type="NCBI Taxonomy" id="305"/>
    <lineage>
        <taxon>Bacteria</taxon>
        <taxon>Pseudomonadati</taxon>
        <taxon>Pseudomonadota</taxon>
        <taxon>Betaproteobacteria</taxon>
        <taxon>Burkholderiales</taxon>
        <taxon>Burkholderiaceae</taxon>
        <taxon>Ralstonia</taxon>
        <taxon>Ralstonia solanacearum species complex</taxon>
    </lineage>
</organism>
<accession>A0AA92EB57</accession>
<dbReference type="Proteomes" id="UP000310553">
    <property type="component" value="Chromosome"/>
</dbReference>
<dbReference type="Pfam" id="PF23639">
    <property type="entry name" value="DUF7146"/>
    <property type="match status" value="1"/>
</dbReference>
<proteinExistence type="predicted"/>
<dbReference type="EMBL" id="CP039339">
    <property type="protein sequence ID" value="QCX47758.1"/>
    <property type="molecule type" value="Genomic_DNA"/>
</dbReference>
<evidence type="ECO:0008006" key="5">
    <source>
        <dbReference type="Google" id="ProtNLM"/>
    </source>
</evidence>
<gene>
    <name evidence="3" type="ORF">E7Z57_00700</name>
</gene>
<name>A0AA92EB57_RALSL</name>
<dbReference type="InterPro" id="IPR006171">
    <property type="entry name" value="TOPRIM_dom"/>
</dbReference>
<dbReference type="InterPro" id="IPR055570">
    <property type="entry name" value="DUF7146"/>
</dbReference>
<feature type="domain" description="Toprim" evidence="1">
    <location>
        <begin position="189"/>
        <end position="271"/>
    </location>
</feature>
<dbReference type="Pfam" id="PF13362">
    <property type="entry name" value="Toprim_3"/>
    <property type="match status" value="1"/>
</dbReference>
<evidence type="ECO:0000313" key="4">
    <source>
        <dbReference type="Proteomes" id="UP000310553"/>
    </source>
</evidence>
<evidence type="ECO:0000259" key="2">
    <source>
        <dbReference type="Pfam" id="PF23639"/>
    </source>
</evidence>
<reference evidence="3 4" key="1">
    <citation type="submission" date="2019-04" db="EMBL/GenBank/DDBJ databases">
        <title>Complete Genome of UW386 and Higher Quality Genome of UW700.</title>
        <authorList>
            <person name="Jacobs J."/>
            <person name="Perez A."/>
            <person name="Steidl O."/>
            <person name="Allen C."/>
        </authorList>
    </citation>
    <scope>NUCLEOTIDE SEQUENCE [LARGE SCALE GENOMIC DNA]</scope>
    <source>
        <strain evidence="3 4">UW386</strain>
    </source>
</reference>
<evidence type="ECO:0000259" key="1">
    <source>
        <dbReference type="Pfam" id="PF13362"/>
    </source>
</evidence>
<protein>
    <recommendedName>
        <fullName evidence="5">Toprim domain-containing protein</fullName>
    </recommendedName>
</protein>
<feature type="domain" description="DUF7146" evidence="2">
    <location>
        <begin position="83"/>
        <end position="176"/>
    </location>
</feature>
<evidence type="ECO:0000313" key="3">
    <source>
        <dbReference type="EMBL" id="QCX47758.1"/>
    </source>
</evidence>